<comment type="caution">
    <text evidence="2">The sequence shown here is derived from an EMBL/GenBank/DDBJ whole genome shotgun (WGS) entry which is preliminary data.</text>
</comment>
<feature type="compositionally biased region" description="Polar residues" evidence="1">
    <location>
        <begin position="201"/>
        <end position="217"/>
    </location>
</feature>
<sequence>MATSENSNQTVGSQGTSNNLTGNGNFSFTDGAWQSTDGSTLNSAASGGFGAGGAGGAGGAASGGFGGAADGSNTFASFIGGGNSSTTSADGQYTYNYERPLDERALTDTNNPFNQLIGVVGGDTSALGSSNPFAGGSASGGNSASGSSNPFAGGSASGGNSASGGSNPFAGGSASGGDSASGANNAVAGGNLPGNLPFGSTPPSNQSGSNLPATGNNGLPVPYNSDNWISDIQKLDGANATGNTGQGNGNWNYGSNNTSDGNGNWNFGSGNTTNGNGNWNLGNNNDILGNANTQTGSNNDILGSGNTASVSNSNLLGNRIEASGDGNTLIGNEGWNFSVSGGLISLGSSRPSQAIGTDVSNLLSSPDLVTSAISNPGYNNPNYDFSGIG</sequence>
<evidence type="ECO:0008006" key="4">
    <source>
        <dbReference type="Google" id="ProtNLM"/>
    </source>
</evidence>
<dbReference type="InterPro" id="IPR011049">
    <property type="entry name" value="Serralysin-like_metalloprot_C"/>
</dbReference>
<dbReference type="RefSeq" id="WP_169155410.1">
    <property type="nucleotide sequence ID" value="NZ_CAWPJE010000057.1"/>
</dbReference>
<gene>
    <name evidence="2" type="ORF">DP116_12045</name>
</gene>
<feature type="region of interest" description="Disordered" evidence="1">
    <location>
        <begin position="131"/>
        <end position="225"/>
    </location>
</feature>
<name>A0ABX1P777_9CYAN</name>
<evidence type="ECO:0000313" key="3">
    <source>
        <dbReference type="Proteomes" id="UP000718564"/>
    </source>
</evidence>
<dbReference type="Gene3D" id="2.150.10.10">
    <property type="entry name" value="Serralysin-like metalloprotease, C-terminal"/>
    <property type="match status" value="1"/>
</dbReference>
<organism evidence="2 3">
    <name type="scientific">Brasilonema bromeliae SPC951</name>
    <dbReference type="NCBI Taxonomy" id="385972"/>
    <lineage>
        <taxon>Bacteria</taxon>
        <taxon>Bacillati</taxon>
        <taxon>Cyanobacteriota</taxon>
        <taxon>Cyanophyceae</taxon>
        <taxon>Nostocales</taxon>
        <taxon>Scytonemataceae</taxon>
        <taxon>Brasilonema</taxon>
        <taxon>Bromeliae group (in: Brasilonema)</taxon>
    </lineage>
</organism>
<evidence type="ECO:0000256" key="1">
    <source>
        <dbReference type="SAM" id="MobiDB-lite"/>
    </source>
</evidence>
<accession>A0ABX1P777</accession>
<feature type="compositionally biased region" description="Low complexity" evidence="1">
    <location>
        <begin position="131"/>
        <end position="195"/>
    </location>
</feature>
<protein>
    <recommendedName>
        <fullName evidence="4">PPE family protein</fullName>
    </recommendedName>
</protein>
<proteinExistence type="predicted"/>
<feature type="region of interest" description="Disordered" evidence="1">
    <location>
        <begin position="1"/>
        <end position="32"/>
    </location>
</feature>
<reference evidence="2 3" key="1">
    <citation type="submission" date="2018-06" db="EMBL/GenBank/DDBJ databases">
        <title>Comparative genomics of Brasilonema spp. strains.</title>
        <authorList>
            <person name="Alvarenga D.O."/>
            <person name="Fiore M.F."/>
            <person name="Varani A.M."/>
        </authorList>
    </citation>
    <scope>NUCLEOTIDE SEQUENCE [LARGE SCALE GENOMIC DNA]</scope>
    <source>
        <strain evidence="2 3">SPC951</strain>
    </source>
</reference>
<evidence type="ECO:0000313" key="2">
    <source>
        <dbReference type="EMBL" id="NMG20149.1"/>
    </source>
</evidence>
<dbReference type="Proteomes" id="UP000718564">
    <property type="component" value="Unassembled WGS sequence"/>
</dbReference>
<dbReference type="EMBL" id="QMEB01000078">
    <property type="protein sequence ID" value="NMG20149.1"/>
    <property type="molecule type" value="Genomic_DNA"/>
</dbReference>
<keyword evidence="3" id="KW-1185">Reference proteome</keyword>